<keyword evidence="5 11" id="KW-0676">Redox-active center</keyword>
<reference evidence="14" key="1">
    <citation type="journal article" date="2014" name="Proc. Natl. Acad. Sci. U.S.A.">
        <title>Extensive sampling of basidiomycete genomes demonstrates inadequacy of the white-rot/brown-rot paradigm for wood decay fungi.</title>
        <authorList>
            <person name="Riley R."/>
            <person name="Salamov A.A."/>
            <person name="Brown D.W."/>
            <person name="Nagy L.G."/>
            <person name="Floudas D."/>
            <person name="Held B.W."/>
            <person name="Levasseur A."/>
            <person name="Lombard V."/>
            <person name="Morin E."/>
            <person name="Otillar R."/>
            <person name="Lindquist E.A."/>
            <person name="Sun H."/>
            <person name="LaButti K.M."/>
            <person name="Schmutz J."/>
            <person name="Jabbour D."/>
            <person name="Luo H."/>
            <person name="Baker S.E."/>
            <person name="Pisabarro A.G."/>
            <person name="Walton J.D."/>
            <person name="Blanchette R.A."/>
            <person name="Henrissat B."/>
            <person name="Martin F."/>
            <person name="Cullen D."/>
            <person name="Hibbett D.S."/>
            <person name="Grigoriev I.V."/>
        </authorList>
    </citation>
    <scope>NUCLEOTIDE SEQUENCE [LARGE SCALE GENOMIC DNA]</scope>
    <source>
        <strain evidence="14">FD-172 SS1</strain>
    </source>
</reference>
<dbReference type="InterPro" id="IPR036249">
    <property type="entry name" value="Thioredoxin-like_sf"/>
</dbReference>
<dbReference type="GO" id="GO:0005777">
    <property type="term" value="C:peroxisome"/>
    <property type="evidence" value="ECO:0007669"/>
    <property type="project" value="TreeGrafter"/>
</dbReference>
<evidence type="ECO:0000256" key="3">
    <source>
        <dbReference type="ARBA" id="ARBA00022862"/>
    </source>
</evidence>
<keyword evidence="2 11" id="KW-0575">Peroxidase</keyword>
<dbReference type="PANTHER" id="PTHR10430">
    <property type="entry name" value="PEROXIREDOXIN"/>
    <property type="match status" value="1"/>
</dbReference>
<evidence type="ECO:0000256" key="6">
    <source>
        <dbReference type="ARBA" id="ARBA00063543"/>
    </source>
</evidence>
<evidence type="ECO:0000256" key="9">
    <source>
        <dbReference type="ARBA" id="ARBA00079296"/>
    </source>
</evidence>
<protein>
    <recommendedName>
        <fullName evidence="7">Putative peroxiredoxin</fullName>
    </recommendedName>
    <alternativeName>
        <fullName evidence="8">Thioredoxin reductase</fullName>
    </alternativeName>
    <alternativeName>
        <fullName evidence="9">Thioredoxin-dependent peroxiredoxin</fullName>
    </alternativeName>
</protein>
<dbReference type="FunCoup" id="A0A067MYS9">
    <property type="interactions" value="209"/>
</dbReference>
<dbReference type="GO" id="GO:0005739">
    <property type="term" value="C:mitochondrion"/>
    <property type="evidence" value="ECO:0007669"/>
    <property type="project" value="TreeGrafter"/>
</dbReference>
<evidence type="ECO:0000256" key="11">
    <source>
        <dbReference type="RuleBase" id="RU366011"/>
    </source>
</evidence>
<dbReference type="Gene3D" id="3.40.30.10">
    <property type="entry name" value="Glutaredoxin"/>
    <property type="match status" value="1"/>
</dbReference>
<dbReference type="OrthoDB" id="195498at2759"/>
<dbReference type="FunFam" id="3.40.30.10:FF:000020">
    <property type="entry name" value="Peroxiredoxin"/>
    <property type="match status" value="1"/>
</dbReference>
<sequence>MVQIGDTIPSATFAYIPYTPELEDIAACGAPSKLSTDSWKGKKVVLFAVPGAFTPTCHVSHLPSYVKHYSELKAKGVDEIVCIATNDMFVMSAWGRANGTADKIIMASDTDAKFSAALGHTVDLSGAGFGTRTGRYALVIDNLKVVVLEVETNPSAMEVTSAEHILSKL</sequence>
<keyword evidence="3 11" id="KW-0049">Antioxidant</keyword>
<dbReference type="Pfam" id="PF08534">
    <property type="entry name" value="Redoxin"/>
    <property type="match status" value="1"/>
</dbReference>
<dbReference type="SUPFAM" id="SSF52833">
    <property type="entry name" value="Thioredoxin-like"/>
    <property type="match status" value="1"/>
</dbReference>
<dbReference type="STRING" id="930990.A0A067MYS9"/>
<dbReference type="GO" id="GO:0008379">
    <property type="term" value="F:thioredoxin peroxidase activity"/>
    <property type="evidence" value="ECO:0007669"/>
    <property type="project" value="InterPro"/>
</dbReference>
<dbReference type="InParanoid" id="A0A067MYS9"/>
<dbReference type="PANTHER" id="PTHR10430:SF16">
    <property type="entry name" value="PEROXIREDOXIN-5, MITOCHONDRIAL"/>
    <property type="match status" value="1"/>
</dbReference>
<dbReference type="GO" id="GO:0034599">
    <property type="term" value="P:cellular response to oxidative stress"/>
    <property type="evidence" value="ECO:0007669"/>
    <property type="project" value="InterPro"/>
</dbReference>
<evidence type="ECO:0000256" key="8">
    <source>
        <dbReference type="ARBA" id="ARBA00076301"/>
    </source>
</evidence>
<dbReference type="CDD" id="cd03013">
    <property type="entry name" value="PRX5_like"/>
    <property type="match status" value="1"/>
</dbReference>
<comment type="subunit">
    <text evidence="6">Homodimer; disulfide-linked, upon oxidation.</text>
</comment>
<dbReference type="EMBL" id="KL198026">
    <property type="protein sequence ID" value="KDQ16701.1"/>
    <property type="molecule type" value="Genomic_DNA"/>
</dbReference>
<gene>
    <name evidence="13" type="ORF">BOTBODRAFT_156630</name>
</gene>
<proteinExistence type="inferred from homology"/>
<dbReference type="GO" id="GO:0042744">
    <property type="term" value="P:hydrogen peroxide catabolic process"/>
    <property type="evidence" value="ECO:0007669"/>
    <property type="project" value="TreeGrafter"/>
</dbReference>
<feature type="domain" description="Thioredoxin" evidence="12">
    <location>
        <begin position="2"/>
        <end position="169"/>
    </location>
</feature>
<organism evidence="13 14">
    <name type="scientific">Botryobasidium botryosum (strain FD-172 SS1)</name>
    <dbReference type="NCBI Taxonomy" id="930990"/>
    <lineage>
        <taxon>Eukaryota</taxon>
        <taxon>Fungi</taxon>
        <taxon>Dikarya</taxon>
        <taxon>Basidiomycota</taxon>
        <taxon>Agaricomycotina</taxon>
        <taxon>Agaricomycetes</taxon>
        <taxon>Cantharellales</taxon>
        <taxon>Botryobasidiaceae</taxon>
        <taxon>Botryobasidium</taxon>
    </lineage>
</organism>
<evidence type="ECO:0000313" key="14">
    <source>
        <dbReference type="Proteomes" id="UP000027195"/>
    </source>
</evidence>
<evidence type="ECO:0000259" key="12">
    <source>
        <dbReference type="PROSITE" id="PS51352"/>
    </source>
</evidence>
<name>A0A067MYS9_BOTB1</name>
<evidence type="ECO:0000256" key="10">
    <source>
        <dbReference type="PIRSR" id="PIRSR637944-1"/>
    </source>
</evidence>
<evidence type="ECO:0000313" key="13">
    <source>
        <dbReference type="EMBL" id="KDQ16701.1"/>
    </source>
</evidence>
<dbReference type="InterPro" id="IPR013740">
    <property type="entry name" value="Redoxin"/>
</dbReference>
<dbReference type="InterPro" id="IPR013766">
    <property type="entry name" value="Thioredoxin_domain"/>
</dbReference>
<keyword evidence="4 11" id="KW-0560">Oxidoreductase</keyword>
<dbReference type="InterPro" id="IPR037944">
    <property type="entry name" value="PRX5-like"/>
</dbReference>
<comment type="similarity">
    <text evidence="1 11">Belongs to the peroxiredoxin family. Prx5 subfamily.</text>
</comment>
<evidence type="ECO:0000256" key="1">
    <source>
        <dbReference type="ARBA" id="ARBA00010505"/>
    </source>
</evidence>
<evidence type="ECO:0000256" key="2">
    <source>
        <dbReference type="ARBA" id="ARBA00022559"/>
    </source>
</evidence>
<evidence type="ECO:0000256" key="4">
    <source>
        <dbReference type="ARBA" id="ARBA00023002"/>
    </source>
</evidence>
<dbReference type="AlphaFoldDB" id="A0A067MYS9"/>
<dbReference type="HOGENOM" id="CLU_072440_1_1_1"/>
<evidence type="ECO:0000256" key="5">
    <source>
        <dbReference type="ARBA" id="ARBA00023284"/>
    </source>
</evidence>
<feature type="active site" description="Cysteine sulfenic acid (-SOH) intermediate" evidence="10">
    <location>
        <position position="57"/>
    </location>
</feature>
<dbReference type="PROSITE" id="PS51352">
    <property type="entry name" value="THIOREDOXIN_2"/>
    <property type="match status" value="1"/>
</dbReference>
<accession>A0A067MYS9</accession>
<keyword evidence="14" id="KW-1185">Reference proteome</keyword>
<evidence type="ECO:0000256" key="7">
    <source>
        <dbReference type="ARBA" id="ARBA00074156"/>
    </source>
</evidence>
<dbReference type="GO" id="GO:0045454">
    <property type="term" value="P:cell redox homeostasis"/>
    <property type="evidence" value="ECO:0007669"/>
    <property type="project" value="TreeGrafter"/>
</dbReference>
<dbReference type="Proteomes" id="UP000027195">
    <property type="component" value="Unassembled WGS sequence"/>
</dbReference>
<comment type="function">
    <text evidence="11">Thiol-specific peroxidase that catalyzes the reduction of hydrogen peroxide and organic hydroperoxides to water and alcohols, respectively. Plays a role in cell protection against oxidative stress by detoxifying peroxides.</text>
</comment>